<dbReference type="Proteomes" id="UP000198727">
    <property type="component" value="Unassembled WGS sequence"/>
</dbReference>
<sequence>MTTLGISSPASTTRTGRTTSSSSARGLVYATDEVTERLADLQLVVGEGRCVEAHESGGPVLAVDLAEYAARWPAHPQPTAVNASHVFDTGMTTIGSVVGCGDPPAGSTVTPILSPGVIPSARNGRVGPGWVISPADRMPSGLITQAW</sequence>
<gene>
    <name evidence="2" type="ORF">SAMN05421810_10969</name>
</gene>
<protein>
    <submittedName>
        <fullName evidence="2">Uncharacterized protein</fullName>
    </submittedName>
</protein>
<evidence type="ECO:0000256" key="1">
    <source>
        <dbReference type="SAM" id="MobiDB-lite"/>
    </source>
</evidence>
<dbReference type="AlphaFoldDB" id="A0A1I5ZDF8"/>
<feature type="compositionally biased region" description="Low complexity" evidence="1">
    <location>
        <begin position="7"/>
        <end position="25"/>
    </location>
</feature>
<feature type="region of interest" description="Disordered" evidence="1">
    <location>
        <begin position="1"/>
        <end position="25"/>
    </location>
</feature>
<evidence type="ECO:0000313" key="3">
    <source>
        <dbReference type="Proteomes" id="UP000198727"/>
    </source>
</evidence>
<evidence type="ECO:0000313" key="2">
    <source>
        <dbReference type="EMBL" id="SFQ54471.1"/>
    </source>
</evidence>
<organism evidence="2 3">
    <name type="scientific">Amycolatopsis arida</name>
    <dbReference type="NCBI Taxonomy" id="587909"/>
    <lineage>
        <taxon>Bacteria</taxon>
        <taxon>Bacillati</taxon>
        <taxon>Actinomycetota</taxon>
        <taxon>Actinomycetes</taxon>
        <taxon>Pseudonocardiales</taxon>
        <taxon>Pseudonocardiaceae</taxon>
        <taxon>Amycolatopsis</taxon>
    </lineage>
</organism>
<dbReference type="EMBL" id="FOWW01000009">
    <property type="protein sequence ID" value="SFQ54471.1"/>
    <property type="molecule type" value="Genomic_DNA"/>
</dbReference>
<name>A0A1I5ZDF8_9PSEU</name>
<proteinExistence type="predicted"/>
<dbReference type="STRING" id="587909.SAMN05421810_10969"/>
<keyword evidence="3" id="KW-1185">Reference proteome</keyword>
<reference evidence="3" key="1">
    <citation type="submission" date="2016-10" db="EMBL/GenBank/DDBJ databases">
        <authorList>
            <person name="Varghese N."/>
            <person name="Submissions S."/>
        </authorList>
    </citation>
    <scope>NUCLEOTIDE SEQUENCE [LARGE SCALE GENOMIC DNA]</scope>
    <source>
        <strain evidence="3">CGMCC 4.5579</strain>
    </source>
</reference>
<accession>A0A1I5ZDF8</accession>